<accession>A0A0A7CMY5</accession>
<name>A0A0A7CMY5_ACHHY</name>
<sequence>MLRMLNFLVASAAAQMLLDSGAPADNLPWGSPVSKDQAIAVSFRTSAACGASQIVDHANITVTTSNINPKATWIALDICPTVNDLPACNVGSKADQFEISTVSKRIQFQWVPSSTKNLVPDARYWLVMTSNVEDMGKSVIWYDGVTKFGPSNDPKNDVRSAFTLSSNMDWVVDEAKDGRTVASVQLVARSAP</sequence>
<feature type="signal peptide" evidence="1">
    <location>
        <begin position="1"/>
        <end position="24"/>
    </location>
</feature>
<evidence type="ECO:0000313" key="4">
    <source>
        <dbReference type="Proteomes" id="UP000243579"/>
    </source>
</evidence>
<dbReference type="Proteomes" id="UP000243579">
    <property type="component" value="Unassembled WGS sequence"/>
</dbReference>
<keyword evidence="1" id="KW-0732">Signal</keyword>
<protein>
    <submittedName>
        <fullName evidence="2">Secreted protein</fullName>
    </submittedName>
</protein>
<organism evidence="2">
    <name type="scientific">Achlya hypogyna</name>
    <name type="common">Oomycete</name>
    <name type="synonym">Protoachlya hypogyna</name>
    <dbReference type="NCBI Taxonomy" id="1202772"/>
    <lineage>
        <taxon>Eukaryota</taxon>
        <taxon>Sar</taxon>
        <taxon>Stramenopiles</taxon>
        <taxon>Oomycota</taxon>
        <taxon>Saprolegniomycetes</taxon>
        <taxon>Saprolegniales</taxon>
        <taxon>Achlyaceae</taxon>
        <taxon>Achlya</taxon>
    </lineage>
</organism>
<evidence type="ECO:0000256" key="1">
    <source>
        <dbReference type="SAM" id="SignalP"/>
    </source>
</evidence>
<keyword evidence="4" id="KW-1185">Reference proteome</keyword>
<dbReference type="EMBL" id="KM038796">
    <property type="protein sequence ID" value="AIG56257.1"/>
    <property type="molecule type" value="Genomic_DNA"/>
</dbReference>
<gene>
    <name evidence="3" type="ORF">ACHHYP_10303</name>
</gene>
<dbReference type="EMBL" id="JNBR01001491">
    <property type="protein sequence ID" value="OQR86633.1"/>
    <property type="molecule type" value="Genomic_DNA"/>
</dbReference>
<reference evidence="2 4" key="1">
    <citation type="journal article" date="2014" name="Genome Biol. Evol.">
        <title>The secreted proteins of Achlya hypogyna and Thraustotheca clavata identify the ancestral oomycete secretome and reveal gene acquisitions by horizontal gene transfer.</title>
        <authorList>
            <person name="Misner I."/>
            <person name="Blouin N."/>
            <person name="Leonard G."/>
            <person name="Richards T.A."/>
            <person name="Lane C.E."/>
        </authorList>
    </citation>
    <scope>NUCLEOTIDE SEQUENCE</scope>
    <source>
        <strain evidence="2 4">ATCC 48635</strain>
    </source>
</reference>
<evidence type="ECO:0000313" key="2">
    <source>
        <dbReference type="EMBL" id="AIG56257.1"/>
    </source>
</evidence>
<dbReference type="OrthoDB" id="63948at2759"/>
<feature type="chain" id="PRO_5002037027" evidence="1">
    <location>
        <begin position="25"/>
        <end position="192"/>
    </location>
</feature>
<evidence type="ECO:0000313" key="3">
    <source>
        <dbReference type="EMBL" id="OQR86633.1"/>
    </source>
</evidence>
<dbReference type="AlphaFoldDB" id="A0A0A7CMY5"/>
<proteinExistence type="predicted"/>